<dbReference type="PANTHER" id="PTHR46490">
    <property type="entry name" value="C-TYPE LECTIN DOMAIN FAMILY 12 MEMBER A-RELATED"/>
    <property type="match status" value="1"/>
</dbReference>
<evidence type="ECO:0000259" key="7">
    <source>
        <dbReference type="PROSITE" id="PS50041"/>
    </source>
</evidence>
<comment type="caution">
    <text evidence="8">The sequence shown here is derived from an EMBL/GenBank/DDBJ whole genome shotgun (WGS) entry which is preliminary data.</text>
</comment>
<keyword evidence="6" id="KW-0472">Membrane</keyword>
<evidence type="ECO:0000256" key="2">
    <source>
        <dbReference type="ARBA" id="ARBA00023157"/>
    </source>
</evidence>
<evidence type="ECO:0000256" key="1">
    <source>
        <dbReference type="ARBA" id="ARBA00022734"/>
    </source>
</evidence>
<dbReference type="SUPFAM" id="SSF56436">
    <property type="entry name" value="C-type lectin-like"/>
    <property type="match status" value="1"/>
</dbReference>
<evidence type="ECO:0000256" key="6">
    <source>
        <dbReference type="SAM" id="Phobius"/>
    </source>
</evidence>
<feature type="region of interest" description="Disordered" evidence="5">
    <location>
        <begin position="32"/>
        <end position="55"/>
    </location>
</feature>
<evidence type="ECO:0000256" key="4">
    <source>
        <dbReference type="SAM" id="Coils"/>
    </source>
</evidence>
<feature type="compositionally biased region" description="Basic and acidic residues" evidence="5">
    <location>
        <begin position="32"/>
        <end position="44"/>
    </location>
</feature>
<keyword evidence="6" id="KW-0812">Transmembrane</keyword>
<dbReference type="Pfam" id="PF00059">
    <property type="entry name" value="Lectin_C"/>
    <property type="match status" value="1"/>
</dbReference>
<keyword evidence="4" id="KW-0175">Coiled coil</keyword>
<protein>
    <recommendedName>
        <fullName evidence="7">C-type lectin domain-containing protein</fullName>
    </recommendedName>
</protein>
<feature type="coiled-coil region" evidence="4">
    <location>
        <begin position="143"/>
        <end position="292"/>
    </location>
</feature>
<keyword evidence="3" id="KW-0325">Glycoprotein</keyword>
<dbReference type="CDD" id="cd03590">
    <property type="entry name" value="CLECT_DC-SIGN_like"/>
    <property type="match status" value="1"/>
</dbReference>
<reference evidence="8" key="1">
    <citation type="submission" date="2020-08" db="EMBL/GenBank/DDBJ databases">
        <title>Chromosome-level assembly of Southern catfish (Silurus meridionalis) provides insights into visual adaptation to the nocturnal and benthic lifestyles.</title>
        <authorList>
            <person name="Zhang Y."/>
            <person name="Wang D."/>
            <person name="Peng Z."/>
        </authorList>
    </citation>
    <scope>NUCLEOTIDE SEQUENCE</scope>
    <source>
        <strain evidence="8">SWU-2019-XX</strain>
        <tissue evidence="8">Muscle</tissue>
    </source>
</reference>
<dbReference type="InterPro" id="IPR033989">
    <property type="entry name" value="CD209-like_CTLD"/>
</dbReference>
<organism evidence="8 9">
    <name type="scientific">Silurus meridionalis</name>
    <name type="common">Southern catfish</name>
    <name type="synonym">Silurus soldatovi meridionalis</name>
    <dbReference type="NCBI Taxonomy" id="175797"/>
    <lineage>
        <taxon>Eukaryota</taxon>
        <taxon>Metazoa</taxon>
        <taxon>Chordata</taxon>
        <taxon>Craniata</taxon>
        <taxon>Vertebrata</taxon>
        <taxon>Euteleostomi</taxon>
        <taxon>Actinopterygii</taxon>
        <taxon>Neopterygii</taxon>
        <taxon>Teleostei</taxon>
        <taxon>Ostariophysi</taxon>
        <taxon>Siluriformes</taxon>
        <taxon>Siluridae</taxon>
        <taxon>Silurus</taxon>
    </lineage>
</organism>
<proteinExistence type="predicted"/>
<dbReference type="InterPro" id="IPR001304">
    <property type="entry name" value="C-type_lectin-like"/>
</dbReference>
<feature type="domain" description="C-type lectin" evidence="7">
    <location>
        <begin position="303"/>
        <end position="408"/>
    </location>
</feature>
<dbReference type="Gene3D" id="1.20.5.1000">
    <property type="entry name" value="arf6 gtpase in complex with a specific effector, jip4"/>
    <property type="match status" value="1"/>
</dbReference>
<sequence>MSQNVENVNYTEDRGERIERVVEIYESADAVRDHNPETKKKDNSMKTPHTGTHKFLDTPDIITGQTCNLQMKDTKRNQIVSDPPATPPLVALYASSLPRAPGEVQKGSRFYSVTVVCLVLLCVFLLVSTTVLWSKFNILNTANNNLTVQRNQLQTRCKNLTTDEDQLETRYNNLIVERDQLQTSYNKLAVQRDQLQISYNNLAVQREKLETKYNNLMIEKDKLKTSYNNLTVQRDKLQTIYNTLTTENNQLQTKYNNLNVERNQLQTNKSNLINQRDQLQKERDRLQRMLTDMDTYTSLEWKYSNWSFYSISTENKDWTRSRQDCIDRGADLVIINSPEEEEFIVNQLNNKEAWIGLSDIETLQVWKWVDGSPLTTAFWYEGEPNNINDERCVKIETDLREMSQITECVNYLEDHGEHIERVVEIYDSADAVKGHNPKLEKEDTNIKTEHRGSELDTTIRSFGKTDD</sequence>
<dbReference type="InterPro" id="IPR052309">
    <property type="entry name" value="C-type_Lectin_Domain_Fam1"/>
</dbReference>
<dbReference type="PANTHER" id="PTHR46490:SF6">
    <property type="entry name" value="ASIALOGLYCOPROTEIN RECEPTOR 1-LIKE-RELATED"/>
    <property type="match status" value="1"/>
</dbReference>
<gene>
    <name evidence="8" type="ORF">HF521_015138</name>
</gene>
<keyword evidence="2" id="KW-1015">Disulfide bond</keyword>
<evidence type="ECO:0000313" key="8">
    <source>
        <dbReference type="EMBL" id="KAF7686745.1"/>
    </source>
</evidence>
<keyword evidence="6" id="KW-1133">Transmembrane helix</keyword>
<accession>A0A8T0A5A5</accession>
<dbReference type="Gene3D" id="3.10.100.10">
    <property type="entry name" value="Mannose-Binding Protein A, subunit A"/>
    <property type="match status" value="1"/>
</dbReference>
<dbReference type="SMART" id="SM00034">
    <property type="entry name" value="CLECT"/>
    <property type="match status" value="1"/>
</dbReference>
<evidence type="ECO:0000256" key="3">
    <source>
        <dbReference type="ARBA" id="ARBA00023180"/>
    </source>
</evidence>
<dbReference type="Gene3D" id="1.20.5.400">
    <property type="match status" value="2"/>
</dbReference>
<keyword evidence="1" id="KW-0430">Lectin</keyword>
<dbReference type="AlphaFoldDB" id="A0A8T0A5A5"/>
<name>A0A8T0A5A5_SILME</name>
<dbReference type="EMBL" id="JABFDY010000028">
    <property type="protein sequence ID" value="KAF7686745.1"/>
    <property type="molecule type" value="Genomic_DNA"/>
</dbReference>
<dbReference type="InterPro" id="IPR016187">
    <property type="entry name" value="CTDL_fold"/>
</dbReference>
<keyword evidence="9" id="KW-1185">Reference proteome</keyword>
<evidence type="ECO:0000313" key="9">
    <source>
        <dbReference type="Proteomes" id="UP000606274"/>
    </source>
</evidence>
<dbReference type="InterPro" id="IPR016186">
    <property type="entry name" value="C-type_lectin-like/link_sf"/>
</dbReference>
<feature type="transmembrane region" description="Helical" evidence="6">
    <location>
        <begin position="110"/>
        <end position="133"/>
    </location>
</feature>
<dbReference type="Proteomes" id="UP000606274">
    <property type="component" value="Unassembled WGS sequence"/>
</dbReference>
<dbReference type="GO" id="GO:0030246">
    <property type="term" value="F:carbohydrate binding"/>
    <property type="evidence" value="ECO:0007669"/>
    <property type="project" value="UniProtKB-KW"/>
</dbReference>
<evidence type="ECO:0000256" key="5">
    <source>
        <dbReference type="SAM" id="MobiDB-lite"/>
    </source>
</evidence>
<dbReference type="PROSITE" id="PS50041">
    <property type="entry name" value="C_TYPE_LECTIN_2"/>
    <property type="match status" value="1"/>
</dbReference>